<feature type="domain" description="Glycoside hydrolase family 31 TIM barrel" evidence="3">
    <location>
        <begin position="330"/>
        <end position="595"/>
    </location>
</feature>
<dbReference type="InterPro" id="IPR051816">
    <property type="entry name" value="Glycosyl_Hydrolase_31"/>
</dbReference>
<dbReference type="AlphaFoldDB" id="A0A0G4GLT1"/>
<reference evidence="5 6" key="1">
    <citation type="submission" date="2014-11" db="EMBL/GenBank/DDBJ databases">
        <authorList>
            <person name="Zhu J."/>
            <person name="Qi W."/>
            <person name="Song R."/>
        </authorList>
    </citation>
    <scope>NUCLEOTIDE SEQUENCE [LARGE SCALE GENOMIC DNA]</scope>
</reference>
<dbReference type="SUPFAM" id="SSF51011">
    <property type="entry name" value="Glycosyl hydrolase domain"/>
    <property type="match status" value="1"/>
</dbReference>
<keyword evidence="2" id="KW-0378">Hydrolase</keyword>
<evidence type="ECO:0000259" key="4">
    <source>
        <dbReference type="Pfam" id="PF21365"/>
    </source>
</evidence>
<dbReference type="OrthoDB" id="10070917at2759"/>
<evidence type="ECO:0008006" key="7">
    <source>
        <dbReference type="Google" id="ProtNLM"/>
    </source>
</evidence>
<dbReference type="InterPro" id="IPR013780">
    <property type="entry name" value="Glyco_hydro_b"/>
</dbReference>
<proteinExistence type="inferred from homology"/>
<dbReference type="Gene3D" id="2.60.40.1180">
    <property type="entry name" value="Golgi alpha-mannosidase II"/>
    <property type="match status" value="1"/>
</dbReference>
<dbReference type="SUPFAM" id="SSF51445">
    <property type="entry name" value="(Trans)glycosidases"/>
    <property type="match status" value="1"/>
</dbReference>
<dbReference type="Pfam" id="PF01055">
    <property type="entry name" value="Glyco_hydro_31_2nd"/>
    <property type="match status" value="1"/>
</dbReference>
<dbReference type="STRING" id="1169540.A0A0G4GLT1"/>
<dbReference type="InterPro" id="IPR000322">
    <property type="entry name" value="Glyco_hydro_31_TIM"/>
</dbReference>
<dbReference type="InterPro" id="IPR017853">
    <property type="entry name" value="GH"/>
</dbReference>
<organism evidence="5 6">
    <name type="scientific">Vitrella brassicaformis (strain CCMP3155)</name>
    <dbReference type="NCBI Taxonomy" id="1169540"/>
    <lineage>
        <taxon>Eukaryota</taxon>
        <taxon>Sar</taxon>
        <taxon>Alveolata</taxon>
        <taxon>Colpodellida</taxon>
        <taxon>Vitrellaceae</taxon>
        <taxon>Vitrella</taxon>
    </lineage>
</organism>
<dbReference type="Pfam" id="PF21365">
    <property type="entry name" value="Glyco_hydro_31_3rd"/>
    <property type="match status" value="1"/>
</dbReference>
<accession>A0A0G4GLT1</accession>
<dbReference type="InterPro" id="IPR048395">
    <property type="entry name" value="Glyco_hydro_31_C"/>
</dbReference>
<evidence type="ECO:0000313" key="6">
    <source>
        <dbReference type="Proteomes" id="UP000041254"/>
    </source>
</evidence>
<evidence type="ECO:0000256" key="2">
    <source>
        <dbReference type="RuleBase" id="RU361185"/>
    </source>
</evidence>
<evidence type="ECO:0000256" key="1">
    <source>
        <dbReference type="ARBA" id="ARBA00007806"/>
    </source>
</evidence>
<dbReference type="Gene3D" id="2.60.40.1760">
    <property type="entry name" value="glycosyl hydrolase (family 31)"/>
    <property type="match status" value="1"/>
</dbReference>
<dbReference type="PhylomeDB" id="A0A0G4GLT1"/>
<comment type="similarity">
    <text evidence="1 2">Belongs to the glycosyl hydrolase 31 family.</text>
</comment>
<dbReference type="Proteomes" id="UP000041254">
    <property type="component" value="Unassembled WGS sequence"/>
</dbReference>
<keyword evidence="6" id="KW-1185">Reference proteome</keyword>
<dbReference type="EMBL" id="CDMY01000710">
    <property type="protein sequence ID" value="CEM31077.1"/>
    <property type="molecule type" value="Genomic_DNA"/>
</dbReference>
<keyword evidence="2" id="KW-0326">Glycosidase</keyword>
<gene>
    <name evidence="5" type="ORF">Vbra_76</name>
</gene>
<protein>
    <recommendedName>
        <fullName evidence="7">DUF5110 domain-containing protein</fullName>
    </recommendedName>
</protein>
<dbReference type="VEuPathDB" id="CryptoDB:Vbra_76"/>
<evidence type="ECO:0000259" key="3">
    <source>
        <dbReference type="Pfam" id="PF01055"/>
    </source>
</evidence>
<dbReference type="PANTHER" id="PTHR43863:SF2">
    <property type="entry name" value="MALTASE-GLUCOAMYLASE"/>
    <property type="match status" value="1"/>
</dbReference>
<dbReference type="GO" id="GO:0005975">
    <property type="term" value="P:carbohydrate metabolic process"/>
    <property type="evidence" value="ECO:0007669"/>
    <property type="project" value="InterPro"/>
</dbReference>
<name>A0A0G4GLT1_VITBC</name>
<dbReference type="Gene3D" id="3.20.20.80">
    <property type="entry name" value="Glycosidases"/>
    <property type="match status" value="2"/>
</dbReference>
<sequence>MTWSCGADVPKRLRESFETPPLPELKARFLDTLGDGRFLDTVGDGEPHISTTENEKAGLTSNTLQIELLTVEQPSIAALHGSCRVKFLFKVQEVQGYALVSILDTNATHIEFGKGTGPSADVAIKSSHMVFDNNPTSLVDDCSVSTEEHSIQGRGIAVVHEKGGCLDVYHNGKALTRFCVDGWTEDGGLKILSVQSQSFSHAFGVGQQFQLAGEVNGDWLTFGRFGSGSSFGNEFRHNPDTEGQTTKETTGKGGVLQFPFMLALPKEGRQTSMGLLFDNTYKQSWDFSSSEWWTIATPNTPADVPHRLFVIMGEDPLTVRSRYMQLVGTPPVPPRKAFGLWLSEYGFESWDETDSAVKSVRDAKIPIDGIVLDLYWFGGIRPSIKSSMGTLDWDTRHFPDPQRHIAAYHSDHLALMAIEESYMASETLTYHEMKGKGYLATECGNPRAPIALHDWWGEGSMVDWTHAEGAAWVHDHRRYPNIISNGIAAHWTDLGEPSRYDEDACYNGAGLSGKRHADVHNLYNFLWLRSIYDGYVRNHRANQTAQRPFMLSRAGTLGIQRFGASVWSGDIASRLDALAMHQQSQMNMVTVGIDYYENLKMNKCPPGSEDKHCVYRISPAEIGWLNSNRFNVRQRYELIPYYYALAYRAFQYGLPVIAPLWYYFPSDATVRTMGSQKMLGDQIMVAFAAQHGQTHTDVYLPEGDWHSYHHPYAHFAGGQWLRNVSLFRHSEGVYTLPAYAKSGAIIPFMPVTDGTKDADGRLLHGEVEASLSVRVFASLNTGSSFEVIDDDGATVDHYDLQNRPVYRLRRTEVSSDFSGLTDGGFGQIKIGPEIDALTNGNVSTSAHKDTTQTIHIEVILHRTVRVSGADLLLQSDGDSTHHALDWRPAKSNDDSSSFGSWKWNNTSGILSIDIRPVSKSVRKVLRVFEDHSK</sequence>
<dbReference type="PANTHER" id="PTHR43863">
    <property type="entry name" value="HYDROLASE, PUTATIVE (AFU_ORTHOLOGUE AFUA_1G03140)-RELATED"/>
    <property type="match status" value="1"/>
</dbReference>
<evidence type="ECO:0000313" key="5">
    <source>
        <dbReference type="EMBL" id="CEM31077.1"/>
    </source>
</evidence>
<dbReference type="InParanoid" id="A0A0G4GLT1"/>
<feature type="domain" description="Glycosyl hydrolase family 31 C-terminal" evidence="4">
    <location>
        <begin position="653"/>
        <end position="746"/>
    </location>
</feature>
<dbReference type="GO" id="GO:0004553">
    <property type="term" value="F:hydrolase activity, hydrolyzing O-glycosyl compounds"/>
    <property type="evidence" value="ECO:0007669"/>
    <property type="project" value="InterPro"/>
</dbReference>